<dbReference type="Gene3D" id="3.40.50.300">
    <property type="entry name" value="P-loop containing nucleotide triphosphate hydrolases"/>
    <property type="match status" value="1"/>
</dbReference>
<feature type="domain" description="Nephrocystin 3-like N-terminal" evidence="4">
    <location>
        <begin position="242"/>
        <end position="398"/>
    </location>
</feature>
<dbReference type="AlphaFoldDB" id="A0A0C9TU75"/>
<protein>
    <recommendedName>
        <fullName evidence="4">Nephrocystin 3-like N-terminal domain-containing protein</fullName>
    </recommendedName>
</protein>
<dbReference type="PROSITE" id="PS50294">
    <property type="entry name" value="WD_REPEATS_REGION"/>
    <property type="match status" value="1"/>
</dbReference>
<evidence type="ECO:0000256" key="3">
    <source>
        <dbReference type="PROSITE-ProRule" id="PRU00221"/>
    </source>
</evidence>
<dbReference type="InterPro" id="IPR001680">
    <property type="entry name" value="WD40_rpt"/>
</dbReference>
<sequence length="834" mass="93236">MNTQVDDAQRRVAASGLGDSPIVETVSSSIDIISKGGSSTLATINTWEPVWTKFNSLVELAEKISEIHPYAKIASSVLLSAYHVWKAQNDRDSNMFMLLQTIHNFCDFVHKAAPTEIVPSQQKTLQKIMEQIIDCSQFVSGYCKDHSFALKAVKHIFPSVDDAVKKYAALFAKLQVAFTDAAILSTQLDVMKLTVDVINITASLADLHNVVNLNNMCYAVGASYKSGEGCIPGTRVEVLDDITHWVLNEDPGSRIFLLLGPAGAGKSAIAHSIAHIFDDLSRLGSSFYFIHGDKGRDLKLYLPTLACDLDDRYWHIKEYLGDVLNKTSHGQTDDLGDQFEHLIAQTEKECSIIGPILIVIDALDECGDGKPRKEFLNLLSNPKTMKKLPSNFWIFITSCPDQDVQKLFSKMHILQLQDKQYKENVDKDIFSFVHKELLGPPPLEDITKDHCKQIVNKSEGLFQWASVACQFVQDEADSAQSPTYALKQILSSGSGPYKLYTTTLNNRFKRIKDTSFNQWFKKVLGFILGVNKALPKTSLHLLWRLRFGKEMSVDMDLILSHLGSLFNGIGDTVVVSPIHTSVRDFFTSPEDSGAFFIKTEEHHFDISLGLLHVFNTQLCFNICQIQTSYTQNSNIKELNETIQKKISPELSYACQFLGAHLQKLSNADKKDKEIHSLLKEFLEKKLLFWFEALGLLKKIDCAISCLSEILHLVKVSFSYFENIDDKTIRIWNSHTGELVSGLFEGHTDGVNSVAFSPDGQRVVSGSYDKTIRIWNAHTGELVSGPFEGHTDGVTLVAFSLDTQRLGSRSHNNPLESLKTFSPNKQHAINLLSLS</sequence>
<dbReference type="Proteomes" id="UP000054279">
    <property type="component" value="Unassembled WGS sequence"/>
</dbReference>
<evidence type="ECO:0000256" key="2">
    <source>
        <dbReference type="ARBA" id="ARBA00022737"/>
    </source>
</evidence>
<dbReference type="PANTHER" id="PTHR10039">
    <property type="entry name" value="AMELOGENIN"/>
    <property type="match status" value="1"/>
</dbReference>
<dbReference type="PROSITE" id="PS00678">
    <property type="entry name" value="WD_REPEATS_1"/>
    <property type="match status" value="1"/>
</dbReference>
<name>A0A0C9TU75_SPHS4</name>
<organism evidence="5 6">
    <name type="scientific">Sphaerobolus stellatus (strain SS14)</name>
    <dbReference type="NCBI Taxonomy" id="990650"/>
    <lineage>
        <taxon>Eukaryota</taxon>
        <taxon>Fungi</taxon>
        <taxon>Dikarya</taxon>
        <taxon>Basidiomycota</taxon>
        <taxon>Agaricomycotina</taxon>
        <taxon>Agaricomycetes</taxon>
        <taxon>Phallomycetidae</taxon>
        <taxon>Geastrales</taxon>
        <taxon>Sphaerobolaceae</taxon>
        <taxon>Sphaerobolus</taxon>
    </lineage>
</organism>
<dbReference type="InterPro" id="IPR036322">
    <property type="entry name" value="WD40_repeat_dom_sf"/>
</dbReference>
<accession>A0A0C9TU75</accession>
<dbReference type="PROSITE" id="PS50082">
    <property type="entry name" value="WD_REPEATS_2"/>
    <property type="match status" value="1"/>
</dbReference>
<dbReference type="SMART" id="SM00320">
    <property type="entry name" value="WD40"/>
    <property type="match status" value="2"/>
</dbReference>
<dbReference type="SUPFAM" id="SSF52540">
    <property type="entry name" value="P-loop containing nucleoside triphosphate hydrolases"/>
    <property type="match status" value="1"/>
</dbReference>
<dbReference type="InterPro" id="IPR056884">
    <property type="entry name" value="NPHP3-like_N"/>
</dbReference>
<evidence type="ECO:0000313" key="6">
    <source>
        <dbReference type="Proteomes" id="UP000054279"/>
    </source>
</evidence>
<dbReference type="OrthoDB" id="3248304at2759"/>
<dbReference type="InterPro" id="IPR019775">
    <property type="entry name" value="WD40_repeat_CS"/>
</dbReference>
<gene>
    <name evidence="5" type="ORF">M422DRAFT_264026</name>
</gene>
<proteinExistence type="predicted"/>
<dbReference type="SUPFAM" id="SSF50978">
    <property type="entry name" value="WD40 repeat-like"/>
    <property type="match status" value="1"/>
</dbReference>
<feature type="repeat" description="WD" evidence="3">
    <location>
        <begin position="743"/>
        <end position="784"/>
    </location>
</feature>
<keyword evidence="1 3" id="KW-0853">WD repeat</keyword>
<evidence type="ECO:0000313" key="5">
    <source>
        <dbReference type="EMBL" id="KIJ33893.1"/>
    </source>
</evidence>
<dbReference type="EMBL" id="KN837206">
    <property type="protein sequence ID" value="KIJ33893.1"/>
    <property type="molecule type" value="Genomic_DNA"/>
</dbReference>
<dbReference type="InterPro" id="IPR027417">
    <property type="entry name" value="P-loop_NTPase"/>
</dbReference>
<dbReference type="Pfam" id="PF00400">
    <property type="entry name" value="WD40"/>
    <property type="match status" value="1"/>
</dbReference>
<keyword evidence="2" id="KW-0677">Repeat</keyword>
<dbReference type="InterPro" id="IPR015943">
    <property type="entry name" value="WD40/YVTN_repeat-like_dom_sf"/>
</dbReference>
<evidence type="ECO:0000259" key="4">
    <source>
        <dbReference type="Pfam" id="PF24883"/>
    </source>
</evidence>
<reference evidence="5 6" key="1">
    <citation type="submission" date="2014-06" db="EMBL/GenBank/DDBJ databases">
        <title>Evolutionary Origins and Diversification of the Mycorrhizal Mutualists.</title>
        <authorList>
            <consortium name="DOE Joint Genome Institute"/>
            <consortium name="Mycorrhizal Genomics Consortium"/>
            <person name="Kohler A."/>
            <person name="Kuo A."/>
            <person name="Nagy L.G."/>
            <person name="Floudas D."/>
            <person name="Copeland A."/>
            <person name="Barry K.W."/>
            <person name="Cichocki N."/>
            <person name="Veneault-Fourrey C."/>
            <person name="LaButti K."/>
            <person name="Lindquist E.A."/>
            <person name="Lipzen A."/>
            <person name="Lundell T."/>
            <person name="Morin E."/>
            <person name="Murat C."/>
            <person name="Riley R."/>
            <person name="Ohm R."/>
            <person name="Sun H."/>
            <person name="Tunlid A."/>
            <person name="Henrissat B."/>
            <person name="Grigoriev I.V."/>
            <person name="Hibbett D.S."/>
            <person name="Martin F."/>
        </authorList>
    </citation>
    <scope>NUCLEOTIDE SEQUENCE [LARGE SCALE GENOMIC DNA]</scope>
    <source>
        <strain evidence="5 6">SS14</strain>
    </source>
</reference>
<dbReference type="Pfam" id="PF24883">
    <property type="entry name" value="NPHP3_N"/>
    <property type="match status" value="1"/>
</dbReference>
<keyword evidence="6" id="KW-1185">Reference proteome</keyword>
<dbReference type="HOGENOM" id="CLU_000288_6_0_1"/>
<dbReference type="Gene3D" id="2.130.10.10">
    <property type="entry name" value="YVTN repeat-like/Quinoprotein amine dehydrogenase"/>
    <property type="match status" value="1"/>
</dbReference>
<evidence type="ECO:0000256" key="1">
    <source>
        <dbReference type="ARBA" id="ARBA00022574"/>
    </source>
</evidence>